<dbReference type="Proteomes" id="UP000193986">
    <property type="component" value="Unassembled WGS sequence"/>
</dbReference>
<keyword evidence="2" id="KW-0812">Transmembrane</keyword>
<keyword evidence="2" id="KW-0472">Membrane</keyword>
<dbReference type="EMBL" id="MCFC01000002">
    <property type="protein sequence ID" value="ORY34968.1"/>
    <property type="molecule type" value="Genomic_DNA"/>
</dbReference>
<dbReference type="AlphaFoldDB" id="A0A1Y2BJL9"/>
<comment type="caution">
    <text evidence="3">The sequence shown here is derived from an EMBL/GenBank/DDBJ whole genome shotgun (WGS) entry which is preliminary data.</text>
</comment>
<accession>A0A1Y2BJL9</accession>
<name>A0A1Y2BJL9_9TREE</name>
<dbReference type="Gene3D" id="2.60.120.260">
    <property type="entry name" value="Galactose-binding domain-like"/>
    <property type="match status" value="1"/>
</dbReference>
<keyword evidence="2" id="KW-1133">Transmembrane helix</keyword>
<sequence length="322" mass="33689">MLGIDTDIAFIWQSSTEFQISCGLDGKLEAAQAEQDGMSLSGEFDVHVARLETSCSNCVNGDVFELVGVEINTLVSSSSSCENVTLDDASSEISYTDFTSTTSASSQVAAISGGTFYQDTVSYTTSAGAVASFSFQGSALYIFGPTGPAFGLFSITLDGTSMGTFNASTTVDTYGTLLFFTTQLEESTTHQIVLTNQQDGFWFALDSCVAVQSSSSGSGSSSGTIPSGPPAATPIWNTNGGGNSGSNGSDNAGAVIGGVLGGLVGLALVFMAWRYYLWKKAGGKGDFFVALCGPTKKSKTKKDIKNDAWFWPMMRSRLAEPK</sequence>
<evidence type="ECO:0000313" key="4">
    <source>
        <dbReference type="Proteomes" id="UP000193986"/>
    </source>
</evidence>
<feature type="region of interest" description="Disordered" evidence="1">
    <location>
        <begin position="216"/>
        <end position="244"/>
    </location>
</feature>
<evidence type="ECO:0000256" key="2">
    <source>
        <dbReference type="SAM" id="Phobius"/>
    </source>
</evidence>
<dbReference type="STRING" id="71784.A0A1Y2BJL9"/>
<gene>
    <name evidence="3" type="ORF">BCR39DRAFT_461922</name>
</gene>
<evidence type="ECO:0000313" key="3">
    <source>
        <dbReference type="EMBL" id="ORY34968.1"/>
    </source>
</evidence>
<dbReference type="InParanoid" id="A0A1Y2BJL9"/>
<feature type="transmembrane region" description="Helical" evidence="2">
    <location>
        <begin position="252"/>
        <end position="273"/>
    </location>
</feature>
<organism evidence="3 4">
    <name type="scientific">Naematelia encephala</name>
    <dbReference type="NCBI Taxonomy" id="71784"/>
    <lineage>
        <taxon>Eukaryota</taxon>
        <taxon>Fungi</taxon>
        <taxon>Dikarya</taxon>
        <taxon>Basidiomycota</taxon>
        <taxon>Agaricomycotina</taxon>
        <taxon>Tremellomycetes</taxon>
        <taxon>Tremellales</taxon>
        <taxon>Naemateliaceae</taxon>
        <taxon>Naematelia</taxon>
    </lineage>
</organism>
<protein>
    <submittedName>
        <fullName evidence="3">Uncharacterized protein</fullName>
    </submittedName>
</protein>
<reference evidence="3 4" key="1">
    <citation type="submission" date="2016-07" db="EMBL/GenBank/DDBJ databases">
        <title>Pervasive Adenine N6-methylation of Active Genes in Fungi.</title>
        <authorList>
            <consortium name="DOE Joint Genome Institute"/>
            <person name="Mondo S.J."/>
            <person name="Dannebaum R.O."/>
            <person name="Kuo R.C."/>
            <person name="Labutti K."/>
            <person name="Haridas S."/>
            <person name="Kuo A."/>
            <person name="Salamov A."/>
            <person name="Ahrendt S.R."/>
            <person name="Lipzen A."/>
            <person name="Sullivan W."/>
            <person name="Andreopoulos W.B."/>
            <person name="Clum A."/>
            <person name="Lindquist E."/>
            <person name="Daum C."/>
            <person name="Ramamoorthy G.K."/>
            <person name="Gryganskyi A."/>
            <person name="Culley D."/>
            <person name="Magnuson J.K."/>
            <person name="James T.Y."/>
            <person name="O'Malley M.A."/>
            <person name="Stajich J.E."/>
            <person name="Spatafora J.W."/>
            <person name="Visel A."/>
            <person name="Grigoriev I.V."/>
        </authorList>
    </citation>
    <scope>NUCLEOTIDE SEQUENCE [LARGE SCALE GENOMIC DNA]</scope>
    <source>
        <strain evidence="3 4">68-887.2</strain>
    </source>
</reference>
<evidence type="ECO:0000256" key="1">
    <source>
        <dbReference type="SAM" id="MobiDB-lite"/>
    </source>
</evidence>
<keyword evidence="4" id="KW-1185">Reference proteome</keyword>
<dbReference type="OrthoDB" id="2563669at2759"/>
<proteinExistence type="predicted"/>